<evidence type="ECO:0000313" key="3">
    <source>
        <dbReference type="EMBL" id="SEG67127.1"/>
    </source>
</evidence>
<dbReference type="InterPro" id="IPR024884">
    <property type="entry name" value="NAPE-PLD"/>
</dbReference>
<dbReference type="PANTHER" id="PTHR15032">
    <property type="entry name" value="N-ACYL-PHOSPHATIDYLETHANOLAMINE-HYDROLYZING PHOSPHOLIPASE D"/>
    <property type="match status" value="1"/>
</dbReference>
<sequence length="369" mass="42158">MGKRVKKMAYWLVGIVVILVVAAMAYLQHPKFGHLPEGKRLAQIEQSPNYSDGEFHNLIDTPMFTEDKSFMQVLFENLRSSGERLRPLDNIPAVKTDLKALDPNEDTIVWLGHSSFYLQLAGRRILIDPVFSEGAAPIGVFNQAYAGTSDYTAEDMPPIDALLITHDHWDHLDYPSIDSLKPKVAQVIAPLGIGAYFEQWGYNDEFVNEGDWYQSFELGEGLRVHLIPARHYSGRMLTRRKTLWTGFVLETPQQRWLFSGDSGYGPHFAEIGERFGNFDFATLDSGQYDPRWAYIHMNPEEAAQAAEDLRAKAVLPAHVGRFTLAKHAWDEPFKRFVAASEDKDFRLLTPMIGEPIRLEAEQQFDHWWE</sequence>
<evidence type="ECO:0000259" key="2">
    <source>
        <dbReference type="SMART" id="SM00849"/>
    </source>
</evidence>
<name>A0A1H6C352_9GAMM</name>
<dbReference type="RefSeq" id="WP_200826799.1">
    <property type="nucleotide sequence ID" value="NZ_FNVQ01000003.1"/>
</dbReference>
<dbReference type="Pfam" id="PF12706">
    <property type="entry name" value="Lactamase_B_2"/>
    <property type="match status" value="1"/>
</dbReference>
<dbReference type="AlphaFoldDB" id="A0A1H6C352"/>
<dbReference type="InterPro" id="IPR036866">
    <property type="entry name" value="RibonucZ/Hydroxyglut_hydro"/>
</dbReference>
<accession>A0A1H6C352</accession>
<gene>
    <name evidence="3" type="ORF">SAMN05444390_103109</name>
</gene>
<keyword evidence="1" id="KW-0812">Transmembrane</keyword>
<keyword evidence="1" id="KW-1133">Transmembrane helix</keyword>
<dbReference type="EMBL" id="FNVQ01000003">
    <property type="protein sequence ID" value="SEG67127.1"/>
    <property type="molecule type" value="Genomic_DNA"/>
</dbReference>
<feature type="domain" description="Metallo-beta-lactamase" evidence="2">
    <location>
        <begin position="112"/>
        <end position="318"/>
    </location>
</feature>
<evidence type="ECO:0000313" key="4">
    <source>
        <dbReference type="Proteomes" id="UP000236745"/>
    </source>
</evidence>
<dbReference type="SUPFAM" id="SSF56281">
    <property type="entry name" value="Metallo-hydrolase/oxidoreductase"/>
    <property type="match status" value="1"/>
</dbReference>
<dbReference type="PANTHER" id="PTHR15032:SF4">
    <property type="entry name" value="N-ACYL-PHOSPHATIDYLETHANOLAMINE-HYDROLYZING PHOSPHOLIPASE D"/>
    <property type="match status" value="1"/>
</dbReference>
<dbReference type="SMART" id="SM00849">
    <property type="entry name" value="Lactamase_B"/>
    <property type="match status" value="1"/>
</dbReference>
<dbReference type="Proteomes" id="UP000236745">
    <property type="component" value="Unassembled WGS sequence"/>
</dbReference>
<evidence type="ECO:0000256" key="1">
    <source>
        <dbReference type="SAM" id="Phobius"/>
    </source>
</evidence>
<protein>
    <submittedName>
        <fullName evidence="3">L-ascorbate metabolism protein UlaG, beta-lactamase superfamily</fullName>
    </submittedName>
</protein>
<dbReference type="GO" id="GO:0005737">
    <property type="term" value="C:cytoplasm"/>
    <property type="evidence" value="ECO:0007669"/>
    <property type="project" value="TreeGrafter"/>
</dbReference>
<dbReference type="GO" id="GO:0070290">
    <property type="term" value="F:N-acylphosphatidylethanolamine-specific phospholipase D activity"/>
    <property type="evidence" value="ECO:0007669"/>
    <property type="project" value="InterPro"/>
</dbReference>
<dbReference type="Gene3D" id="3.60.15.10">
    <property type="entry name" value="Ribonuclease Z/Hydroxyacylglutathione hydrolase-like"/>
    <property type="match status" value="1"/>
</dbReference>
<dbReference type="PIRSF" id="PIRSF038896">
    <property type="entry name" value="NAPE-PLD"/>
    <property type="match status" value="1"/>
</dbReference>
<keyword evidence="4" id="KW-1185">Reference proteome</keyword>
<reference evidence="3 4" key="1">
    <citation type="submission" date="2016-10" db="EMBL/GenBank/DDBJ databases">
        <authorList>
            <person name="de Groot N.N."/>
        </authorList>
    </citation>
    <scope>NUCLEOTIDE SEQUENCE [LARGE SCALE GENOMIC DNA]</scope>
    <source>
        <strain evidence="3 4">DSM 22012</strain>
    </source>
</reference>
<keyword evidence="1" id="KW-0472">Membrane</keyword>
<dbReference type="GO" id="GO:0008270">
    <property type="term" value="F:zinc ion binding"/>
    <property type="evidence" value="ECO:0007669"/>
    <property type="project" value="InterPro"/>
</dbReference>
<dbReference type="InterPro" id="IPR001279">
    <property type="entry name" value="Metallo-B-lactamas"/>
</dbReference>
<organism evidence="3 4">
    <name type="scientific">Marinobacterium lutimaris</name>
    <dbReference type="NCBI Taxonomy" id="568106"/>
    <lineage>
        <taxon>Bacteria</taxon>
        <taxon>Pseudomonadati</taxon>
        <taxon>Pseudomonadota</taxon>
        <taxon>Gammaproteobacteria</taxon>
        <taxon>Oceanospirillales</taxon>
        <taxon>Oceanospirillaceae</taxon>
        <taxon>Marinobacterium</taxon>
    </lineage>
</organism>
<proteinExistence type="predicted"/>
<feature type="transmembrane region" description="Helical" evidence="1">
    <location>
        <begin position="9"/>
        <end position="27"/>
    </location>
</feature>